<evidence type="ECO:0000256" key="1">
    <source>
        <dbReference type="ARBA" id="ARBA00022884"/>
    </source>
</evidence>
<dbReference type="GO" id="GO:0003729">
    <property type="term" value="F:mRNA binding"/>
    <property type="evidence" value="ECO:0007669"/>
    <property type="project" value="TreeGrafter"/>
</dbReference>
<feature type="compositionally biased region" description="Low complexity" evidence="3">
    <location>
        <begin position="151"/>
        <end position="177"/>
    </location>
</feature>
<evidence type="ECO:0000313" key="6">
    <source>
        <dbReference type="Proteomes" id="UP000094801"/>
    </source>
</evidence>
<dbReference type="InterPro" id="IPR035979">
    <property type="entry name" value="RBD_domain_sf"/>
</dbReference>
<dbReference type="InterPro" id="IPR012677">
    <property type="entry name" value="Nucleotide-bd_a/b_plait_sf"/>
</dbReference>
<organism evidence="5 6">
    <name type="scientific">[Candida] arabinofermentans NRRL YB-2248</name>
    <dbReference type="NCBI Taxonomy" id="983967"/>
    <lineage>
        <taxon>Eukaryota</taxon>
        <taxon>Fungi</taxon>
        <taxon>Dikarya</taxon>
        <taxon>Ascomycota</taxon>
        <taxon>Saccharomycotina</taxon>
        <taxon>Pichiomycetes</taxon>
        <taxon>Pichiales</taxon>
        <taxon>Pichiaceae</taxon>
        <taxon>Ogataea</taxon>
        <taxon>Ogataea/Candida clade</taxon>
    </lineage>
</organism>
<proteinExistence type="predicted"/>
<keyword evidence="1 2" id="KW-0694">RNA-binding</keyword>
<gene>
    <name evidence="5" type="ORF">CANARDRAFT_177051</name>
</gene>
<dbReference type="GO" id="GO:0005634">
    <property type="term" value="C:nucleus"/>
    <property type="evidence" value="ECO:0007669"/>
    <property type="project" value="TreeGrafter"/>
</dbReference>
<dbReference type="PROSITE" id="PS50102">
    <property type="entry name" value="RRM"/>
    <property type="match status" value="1"/>
</dbReference>
<dbReference type="PANTHER" id="PTHR19965">
    <property type="entry name" value="RNA AND EXPORT FACTOR BINDING PROTEIN"/>
    <property type="match status" value="1"/>
</dbReference>
<dbReference type="OrthoDB" id="5382468at2759"/>
<evidence type="ECO:0000313" key="5">
    <source>
        <dbReference type="EMBL" id="ODV84172.1"/>
    </source>
</evidence>
<dbReference type="AlphaFoldDB" id="A0A1E4SXK5"/>
<dbReference type="Pfam" id="PF00076">
    <property type="entry name" value="RRM_1"/>
    <property type="match status" value="1"/>
</dbReference>
<accession>A0A1E4SXK5</accession>
<evidence type="ECO:0000256" key="3">
    <source>
        <dbReference type="SAM" id="MobiDB-lite"/>
    </source>
</evidence>
<dbReference type="EMBL" id="KV453858">
    <property type="protein sequence ID" value="ODV84172.1"/>
    <property type="molecule type" value="Genomic_DNA"/>
</dbReference>
<dbReference type="PANTHER" id="PTHR19965:SF82">
    <property type="entry name" value="THO COMPLEX SUBUNIT 4"/>
    <property type="match status" value="1"/>
</dbReference>
<dbReference type="Pfam" id="PF13865">
    <property type="entry name" value="FoP_duplication"/>
    <property type="match status" value="1"/>
</dbReference>
<dbReference type="Gene3D" id="3.30.70.330">
    <property type="match status" value="1"/>
</dbReference>
<dbReference type="InterPro" id="IPR000504">
    <property type="entry name" value="RRM_dom"/>
</dbReference>
<feature type="region of interest" description="Disordered" evidence="3">
    <location>
        <begin position="102"/>
        <end position="126"/>
    </location>
</feature>
<feature type="region of interest" description="Disordered" evidence="3">
    <location>
        <begin position="143"/>
        <end position="195"/>
    </location>
</feature>
<protein>
    <recommendedName>
        <fullName evidence="4">RRM domain-containing protein</fullName>
    </recommendedName>
</protein>
<dbReference type="SUPFAM" id="SSF54928">
    <property type="entry name" value="RNA-binding domain, RBD"/>
    <property type="match status" value="1"/>
</dbReference>
<reference evidence="6" key="1">
    <citation type="submission" date="2016-04" db="EMBL/GenBank/DDBJ databases">
        <title>Comparative genomics of biotechnologically important yeasts.</title>
        <authorList>
            <consortium name="DOE Joint Genome Institute"/>
            <person name="Riley R."/>
            <person name="Haridas S."/>
            <person name="Wolfe K.H."/>
            <person name="Lopes M.R."/>
            <person name="Hittinger C.T."/>
            <person name="Goker M."/>
            <person name="Salamov A."/>
            <person name="Wisecaver J."/>
            <person name="Long T.M."/>
            <person name="Aerts A.L."/>
            <person name="Barry K."/>
            <person name="Choi C."/>
            <person name="Clum A."/>
            <person name="Coughlan A.Y."/>
            <person name="Deshpande S."/>
            <person name="Douglass A.P."/>
            <person name="Hanson S.J."/>
            <person name="Klenk H.-P."/>
            <person name="Labutti K."/>
            <person name="Lapidus A."/>
            <person name="Lindquist E."/>
            <person name="Lipzen A."/>
            <person name="Meier-Kolthoff J.P."/>
            <person name="Ohm R.A."/>
            <person name="Otillar R.P."/>
            <person name="Pangilinan J."/>
            <person name="Peng Y."/>
            <person name="Rokas A."/>
            <person name="Rosa C.A."/>
            <person name="Scheuner C."/>
            <person name="Sibirny A.A."/>
            <person name="Slot J.C."/>
            <person name="Stielow J.B."/>
            <person name="Sun H."/>
            <person name="Kurtzman C.P."/>
            <person name="Blackwell M."/>
            <person name="Grigoriev I.V."/>
            <person name="Jeffries T.W."/>
        </authorList>
    </citation>
    <scope>NUCLEOTIDE SEQUENCE [LARGE SCALE GENOMIC DNA]</scope>
    <source>
        <strain evidence="6">NRRL YB-2248</strain>
    </source>
</reference>
<dbReference type="InterPro" id="IPR051229">
    <property type="entry name" value="ALYREF_mRNA_export"/>
</dbReference>
<dbReference type="SMART" id="SM00360">
    <property type="entry name" value="RRM"/>
    <property type="match status" value="1"/>
</dbReference>
<feature type="domain" description="RRM" evidence="4">
    <location>
        <begin position="1"/>
        <end position="73"/>
    </location>
</feature>
<name>A0A1E4SXK5_9ASCO</name>
<dbReference type="InterPro" id="IPR025715">
    <property type="entry name" value="FoP_C"/>
</dbReference>
<evidence type="ECO:0000256" key="2">
    <source>
        <dbReference type="PROSITE-ProRule" id="PRU00176"/>
    </source>
</evidence>
<dbReference type="STRING" id="983967.A0A1E4SXK5"/>
<sequence length="195" mass="21110">MNLHPAVVEADLNQLFSTIAPVKFAVIELKTNGESSGIAFVGFEDPSYCSLAVEKFDGRKAAGQIISVENAVPLAQRIGLPTDQNDDIPYSFKNDRSHRKLSARIGNGPGARISTGAGVSSNKGRKITRKTLEELDAELNNYMGGESTTTEQGQIQEQGQANVQVQEQEQEQQMQDEQLGDPNPAFPSTDGMTLD</sequence>
<dbReference type="Proteomes" id="UP000094801">
    <property type="component" value="Unassembled WGS sequence"/>
</dbReference>
<keyword evidence="6" id="KW-1185">Reference proteome</keyword>
<evidence type="ECO:0000259" key="4">
    <source>
        <dbReference type="PROSITE" id="PS50102"/>
    </source>
</evidence>
<dbReference type="CDD" id="cd12418">
    <property type="entry name" value="RRM_Aly_REF_like"/>
    <property type="match status" value="1"/>
</dbReference>